<organism evidence="2 3">
    <name type="scientific">Sordaria macrospora</name>
    <dbReference type="NCBI Taxonomy" id="5147"/>
    <lineage>
        <taxon>Eukaryota</taxon>
        <taxon>Fungi</taxon>
        <taxon>Dikarya</taxon>
        <taxon>Ascomycota</taxon>
        <taxon>Pezizomycotina</taxon>
        <taxon>Sordariomycetes</taxon>
        <taxon>Sordariomycetidae</taxon>
        <taxon>Sordariales</taxon>
        <taxon>Sordariaceae</taxon>
        <taxon>Sordaria</taxon>
    </lineage>
</organism>
<feature type="compositionally biased region" description="Low complexity" evidence="1">
    <location>
        <begin position="170"/>
        <end position="182"/>
    </location>
</feature>
<comment type="caution">
    <text evidence="2">The sequence shown here is derived from an EMBL/GenBank/DDBJ whole genome shotgun (WGS) entry which is preliminary data.</text>
</comment>
<sequence length="439" mass="45940">MAFTSSGTGSPVPSSLSANPEGQTNASSGTQTDTTDTQGQTSVPTQTDTETTDIEPVNSRYIRSSAPSPSPTLSSLPPPSFPTPNSTTTRPIIHPGLEFTPSIYSPRPSLLTSSPSSADATRSNSPMGVGPTRPASPARLVAECEPMPLVWEMPSSPVLAHAVPVPVPASTRVPIPNTNTNPDPDPEQDADRSSETTTTTTTTTAPIAMTTTPTPTPTATTTPSAATTEQPGPAQAAPSWVSFPLPPLPPQTQIDTHIYIPNHNTPNQIPNPNPIPSNTNIRSLPNYGPFPPYGHGLFFPDSDLHSYTVTEGDGYWPAWGHATGLGLGADEEGVVSVRVGRWVYRYLSRPLAVGLDPAVRSREGGEGRNGESRREAEDSGGGGGGTGTGTGTGTETEGVDGEGVQGIGEVEGVERETSHRLLGRHGRGWIWGRSSHERS</sequence>
<reference evidence="2 3" key="1">
    <citation type="submission" date="2017-07" db="EMBL/GenBank/DDBJ databases">
        <title>Genome sequence of the Sordaria macrospora wild type strain R19027.</title>
        <authorList>
            <person name="Nowrousian M."/>
            <person name="Teichert I."/>
            <person name="Kueck U."/>
        </authorList>
    </citation>
    <scope>NUCLEOTIDE SEQUENCE [LARGE SCALE GENOMIC DNA]</scope>
    <source>
        <strain evidence="2 3">R19027</strain>
        <tissue evidence="2">Mycelium</tissue>
    </source>
</reference>
<proteinExistence type="predicted"/>
<evidence type="ECO:0000313" key="2">
    <source>
        <dbReference type="EMBL" id="KAA8633623.1"/>
    </source>
</evidence>
<feature type="compositionally biased region" description="Low complexity" evidence="1">
    <location>
        <begin position="1"/>
        <end position="17"/>
    </location>
</feature>
<dbReference type="AlphaFoldDB" id="A0A8S8ZU94"/>
<evidence type="ECO:0000256" key="1">
    <source>
        <dbReference type="SAM" id="MobiDB-lite"/>
    </source>
</evidence>
<feature type="region of interest" description="Disordered" evidence="1">
    <location>
        <begin position="358"/>
        <end position="419"/>
    </location>
</feature>
<feature type="region of interest" description="Disordered" evidence="1">
    <location>
        <begin position="1"/>
        <end position="136"/>
    </location>
</feature>
<gene>
    <name evidence="2" type="ORF">SMACR_06910</name>
</gene>
<feature type="compositionally biased region" description="Gly residues" evidence="1">
    <location>
        <begin position="379"/>
        <end position="392"/>
    </location>
</feature>
<feature type="compositionally biased region" description="Low complexity" evidence="1">
    <location>
        <begin position="64"/>
        <end position="75"/>
    </location>
</feature>
<evidence type="ECO:0000313" key="3">
    <source>
        <dbReference type="Proteomes" id="UP000433876"/>
    </source>
</evidence>
<dbReference type="VEuPathDB" id="FungiDB:SMAC_06910"/>
<feature type="compositionally biased region" description="Low complexity" evidence="1">
    <location>
        <begin position="105"/>
        <end position="117"/>
    </location>
</feature>
<protein>
    <submittedName>
        <fullName evidence="2">Uncharacterized protein</fullName>
    </submittedName>
</protein>
<feature type="compositionally biased region" description="Low complexity" evidence="1">
    <location>
        <begin position="27"/>
        <end position="42"/>
    </location>
</feature>
<dbReference type="Proteomes" id="UP000433876">
    <property type="component" value="Unassembled WGS sequence"/>
</dbReference>
<accession>A0A8S8ZU94</accession>
<feature type="region of interest" description="Disordered" evidence="1">
    <location>
        <begin position="170"/>
        <end position="241"/>
    </location>
</feature>
<feature type="compositionally biased region" description="Basic and acidic residues" evidence="1">
    <location>
        <begin position="359"/>
        <end position="377"/>
    </location>
</feature>
<feature type="compositionally biased region" description="Low complexity" evidence="1">
    <location>
        <begin position="196"/>
        <end position="228"/>
    </location>
</feature>
<name>A0A8S8ZU94_SORMA</name>
<dbReference type="EMBL" id="NMPR01000034">
    <property type="protein sequence ID" value="KAA8633623.1"/>
    <property type="molecule type" value="Genomic_DNA"/>
</dbReference>